<dbReference type="KEGG" id="cmk:103182439"/>
<dbReference type="InterPro" id="IPR007110">
    <property type="entry name" value="Ig-like_dom"/>
</dbReference>
<dbReference type="FunFam" id="2.60.40.10:FF:000481">
    <property type="entry name" value="Leucine-rich repeat neuronal protein 1"/>
    <property type="match status" value="1"/>
</dbReference>
<evidence type="ECO:0000256" key="8">
    <source>
        <dbReference type="ARBA" id="ARBA00023157"/>
    </source>
</evidence>
<accession>A0A4W3J4N4</accession>
<feature type="chain" id="PRO_5021477336" evidence="11">
    <location>
        <begin position="20"/>
        <end position="716"/>
    </location>
</feature>
<evidence type="ECO:0000256" key="7">
    <source>
        <dbReference type="ARBA" id="ARBA00023136"/>
    </source>
</evidence>
<dbReference type="PROSITE" id="PS51450">
    <property type="entry name" value="LRR"/>
    <property type="match status" value="2"/>
</dbReference>
<dbReference type="PROSITE" id="PS50853">
    <property type="entry name" value="FN3"/>
    <property type="match status" value="1"/>
</dbReference>
<evidence type="ECO:0000256" key="10">
    <source>
        <dbReference type="SAM" id="Phobius"/>
    </source>
</evidence>
<evidence type="ECO:0000259" key="12">
    <source>
        <dbReference type="PROSITE" id="PS50835"/>
    </source>
</evidence>
<evidence type="ECO:0000256" key="2">
    <source>
        <dbReference type="ARBA" id="ARBA00022614"/>
    </source>
</evidence>
<organism evidence="14 15">
    <name type="scientific">Callorhinchus milii</name>
    <name type="common">Ghost shark</name>
    <dbReference type="NCBI Taxonomy" id="7868"/>
    <lineage>
        <taxon>Eukaryota</taxon>
        <taxon>Metazoa</taxon>
        <taxon>Chordata</taxon>
        <taxon>Craniata</taxon>
        <taxon>Vertebrata</taxon>
        <taxon>Chondrichthyes</taxon>
        <taxon>Holocephali</taxon>
        <taxon>Chimaeriformes</taxon>
        <taxon>Callorhinchidae</taxon>
        <taxon>Callorhinchus</taxon>
    </lineage>
</organism>
<feature type="transmembrane region" description="Helical" evidence="10">
    <location>
        <begin position="627"/>
        <end position="645"/>
    </location>
</feature>
<dbReference type="FunFam" id="3.80.10.10:FF:000074">
    <property type="entry name" value="Leucine-rich repeat neuronal protein 1"/>
    <property type="match status" value="1"/>
</dbReference>
<dbReference type="Pfam" id="PF13855">
    <property type="entry name" value="LRR_8"/>
    <property type="match status" value="3"/>
</dbReference>
<dbReference type="InterPro" id="IPR003599">
    <property type="entry name" value="Ig_sub"/>
</dbReference>
<dbReference type="PANTHER" id="PTHR24369">
    <property type="entry name" value="ANTIGEN BSP, PUTATIVE-RELATED"/>
    <property type="match status" value="1"/>
</dbReference>
<dbReference type="GeneID" id="103182439"/>
<evidence type="ECO:0000256" key="11">
    <source>
        <dbReference type="SAM" id="SignalP"/>
    </source>
</evidence>
<protein>
    <submittedName>
        <fullName evidence="14">Leucine rich repeat neuronal 2</fullName>
    </submittedName>
</protein>
<dbReference type="RefSeq" id="XP_007897651.1">
    <property type="nucleotide sequence ID" value="XM_007899460.2"/>
</dbReference>
<evidence type="ECO:0000256" key="6">
    <source>
        <dbReference type="ARBA" id="ARBA00022989"/>
    </source>
</evidence>
<gene>
    <name evidence="14" type="primary">LOC103182439</name>
</gene>
<reference evidence="14" key="5">
    <citation type="submission" date="2025-09" db="UniProtKB">
        <authorList>
            <consortium name="Ensembl"/>
        </authorList>
    </citation>
    <scope>IDENTIFICATION</scope>
</reference>
<keyword evidence="15" id="KW-1185">Reference proteome</keyword>
<dbReference type="PROSITE" id="PS50835">
    <property type="entry name" value="IG_LIKE"/>
    <property type="match status" value="1"/>
</dbReference>
<dbReference type="FunFam" id="3.80.10.10:FF:000301">
    <property type="entry name" value="leucine-rich repeat neuronal protein 2"/>
    <property type="match status" value="1"/>
</dbReference>
<dbReference type="STRING" id="7868.ENSCMIP00000037012"/>
<evidence type="ECO:0000256" key="1">
    <source>
        <dbReference type="ARBA" id="ARBA00004167"/>
    </source>
</evidence>
<dbReference type="InterPro" id="IPR050541">
    <property type="entry name" value="LRR_TM_domain-containing"/>
</dbReference>
<reference evidence="14" key="4">
    <citation type="submission" date="2025-08" db="UniProtKB">
        <authorList>
            <consortium name="Ensembl"/>
        </authorList>
    </citation>
    <scope>IDENTIFICATION</scope>
</reference>
<keyword evidence="4 11" id="KW-0732">Signal</keyword>
<feature type="domain" description="Ig-like" evidence="12">
    <location>
        <begin position="419"/>
        <end position="512"/>
    </location>
</feature>
<name>A0A4W3J4N4_CALMI</name>
<dbReference type="Proteomes" id="UP000314986">
    <property type="component" value="Unassembled WGS sequence"/>
</dbReference>
<dbReference type="GeneTree" id="ENSGT00940000161204"/>
<dbReference type="Gene3D" id="2.60.40.10">
    <property type="entry name" value="Immunoglobulins"/>
    <property type="match status" value="2"/>
</dbReference>
<dbReference type="SMART" id="SM00369">
    <property type="entry name" value="LRR_TYP"/>
    <property type="match status" value="9"/>
</dbReference>
<dbReference type="InParanoid" id="A0A4W3J4N4"/>
<keyword evidence="3 10" id="KW-0812">Transmembrane</keyword>
<dbReference type="InterPro" id="IPR032675">
    <property type="entry name" value="LRR_dom_sf"/>
</dbReference>
<evidence type="ECO:0000313" key="14">
    <source>
        <dbReference type="Ensembl" id="ENSCMIP00000037012.1"/>
    </source>
</evidence>
<feature type="signal peptide" evidence="11">
    <location>
        <begin position="1"/>
        <end position="19"/>
    </location>
</feature>
<keyword evidence="7 10" id="KW-0472">Membrane</keyword>
<feature type="domain" description="Fibronectin type-III" evidence="13">
    <location>
        <begin position="518"/>
        <end position="614"/>
    </location>
</feature>
<dbReference type="AlphaFoldDB" id="A0A4W3J4N4"/>
<dbReference type="GO" id="GO:0005886">
    <property type="term" value="C:plasma membrane"/>
    <property type="evidence" value="ECO:0007669"/>
    <property type="project" value="TreeGrafter"/>
</dbReference>
<evidence type="ECO:0000256" key="5">
    <source>
        <dbReference type="ARBA" id="ARBA00022737"/>
    </source>
</evidence>
<dbReference type="InterPro" id="IPR003598">
    <property type="entry name" value="Ig_sub2"/>
</dbReference>
<keyword evidence="9" id="KW-0393">Immunoglobulin domain</keyword>
<evidence type="ECO:0000313" key="15">
    <source>
        <dbReference type="Proteomes" id="UP000314986"/>
    </source>
</evidence>
<reference evidence="15" key="3">
    <citation type="journal article" date="2014" name="Nature">
        <title>Elephant shark genome provides unique insights into gnathostome evolution.</title>
        <authorList>
            <consortium name="International Elephant Shark Genome Sequencing Consortium"/>
            <person name="Venkatesh B."/>
            <person name="Lee A.P."/>
            <person name="Ravi V."/>
            <person name="Maurya A.K."/>
            <person name="Lian M.M."/>
            <person name="Swann J.B."/>
            <person name="Ohta Y."/>
            <person name="Flajnik M.F."/>
            <person name="Sutoh Y."/>
            <person name="Kasahara M."/>
            <person name="Hoon S."/>
            <person name="Gangu V."/>
            <person name="Roy S.W."/>
            <person name="Irimia M."/>
            <person name="Korzh V."/>
            <person name="Kondrychyn I."/>
            <person name="Lim Z.W."/>
            <person name="Tay B.H."/>
            <person name="Tohari S."/>
            <person name="Kong K.W."/>
            <person name="Ho S."/>
            <person name="Lorente-Galdos B."/>
            <person name="Quilez J."/>
            <person name="Marques-Bonet T."/>
            <person name="Raney B.J."/>
            <person name="Ingham P.W."/>
            <person name="Tay A."/>
            <person name="Hillier L.W."/>
            <person name="Minx P."/>
            <person name="Boehm T."/>
            <person name="Wilson R.K."/>
            <person name="Brenner S."/>
            <person name="Warren W.C."/>
        </authorList>
    </citation>
    <scope>NUCLEOTIDE SEQUENCE [LARGE SCALE GENOMIC DNA]</scope>
</reference>
<dbReference type="SMART" id="SM00365">
    <property type="entry name" value="LRR_SD22"/>
    <property type="match status" value="5"/>
</dbReference>
<evidence type="ECO:0000256" key="4">
    <source>
        <dbReference type="ARBA" id="ARBA00022729"/>
    </source>
</evidence>
<reference evidence="15" key="2">
    <citation type="journal article" date="2007" name="PLoS Biol.">
        <title>Survey sequencing and comparative analysis of the elephant shark (Callorhinchus milii) genome.</title>
        <authorList>
            <person name="Venkatesh B."/>
            <person name="Kirkness E.F."/>
            <person name="Loh Y.H."/>
            <person name="Halpern A.L."/>
            <person name="Lee A.P."/>
            <person name="Johnson J."/>
            <person name="Dandona N."/>
            <person name="Viswanathan L.D."/>
            <person name="Tay A."/>
            <person name="Venter J.C."/>
            <person name="Strausberg R.L."/>
            <person name="Brenner S."/>
        </authorList>
    </citation>
    <scope>NUCLEOTIDE SEQUENCE [LARGE SCALE GENOMIC DNA]</scope>
</reference>
<dbReference type="PANTHER" id="PTHR24369:SF211">
    <property type="entry name" value="LEUCINE-RICH REPEAT-CONTAINING PROTEIN 15-LIKE"/>
    <property type="match status" value="1"/>
</dbReference>
<keyword evidence="6 10" id="KW-1133">Transmembrane helix</keyword>
<sequence length="716" mass="80950">MLLKEYLLISLAAVSLTQAIPWKVRCPHLCVCEIRPWFTPRSMYREAPTVDCNDFMMSQIPDNLPEGTQTLLLQRNRVDKVTSRELSYLVNLTELDLSQNAFSRIEDFTLKNTSQLLVLHLEENQLTELSEDCFSGLTNLQELYLNHNQLSTISAGAFRGLQNLLRLHLNSNRLRNLDRLWFEAVPRLEILMVGENTVDVIQDMNFRTLTNLRSLVLTGMGLREISDYALEGLENLDSISFYDNKLVTVPRMALQKVPGLKFLDLNKNPIQRIQQNDFTDMLQLKELGINNMEELISIDKFALDNLPELTKLEVTNNPKLSYIHPNAFRLIPQMETLMLNNNALSALYKQTIESLSKLQEISIHSNPIRCDCVIRWVNTNENHIRFIEPLSTFCVEPPEFKRRNLRDVPFREMADRCLPLISSGTFPSHLDVGVSESVSLHCRAFAEPDPEIYWVTPSGNKLLAYTGTSKYRVRPEGTLRILNVTLGEAGLYTCVAHNLVGADTKSVAIRVNGFFPNGNENIEFYAQEVGTHHIQVSWTTTSNIISSNITWSTLANNNNNNSLQSAFSARLLAGIHRYNLTHLQPLTDYSICLRVSSASLHAEISCINIRTKATTFPTVASEARTQFVTGLASCVLLVAISILALHSFRSTRKTLNTEHGPLTICMQNKDSSLSLHIIYPPFVKHWEPESNPDKTIALEIQSTVLGSPDAKHDEAN</sequence>
<dbReference type="InterPro" id="IPR003961">
    <property type="entry name" value="FN3_dom"/>
</dbReference>
<dbReference type="Ensembl" id="ENSCMIT00000037553.1">
    <property type="protein sequence ID" value="ENSCMIP00000037012.1"/>
    <property type="gene ID" value="ENSCMIG00000015610.1"/>
</dbReference>
<dbReference type="InterPro" id="IPR036179">
    <property type="entry name" value="Ig-like_dom_sf"/>
</dbReference>
<dbReference type="Gene3D" id="3.80.10.10">
    <property type="entry name" value="Ribonuclease Inhibitor"/>
    <property type="match status" value="2"/>
</dbReference>
<dbReference type="SMART" id="SM00409">
    <property type="entry name" value="IG"/>
    <property type="match status" value="1"/>
</dbReference>
<dbReference type="OrthoDB" id="635273at2759"/>
<proteinExistence type="predicted"/>
<dbReference type="OMA" id="TVDCNDF"/>
<evidence type="ECO:0000256" key="9">
    <source>
        <dbReference type="ARBA" id="ARBA00023319"/>
    </source>
</evidence>
<reference evidence="15" key="1">
    <citation type="journal article" date="2006" name="Science">
        <title>Ancient noncoding elements conserved in the human genome.</title>
        <authorList>
            <person name="Venkatesh B."/>
            <person name="Kirkness E.F."/>
            <person name="Loh Y.H."/>
            <person name="Halpern A.L."/>
            <person name="Lee A.P."/>
            <person name="Johnson J."/>
            <person name="Dandona N."/>
            <person name="Viswanathan L.D."/>
            <person name="Tay A."/>
            <person name="Venter J.C."/>
            <person name="Strausberg R.L."/>
            <person name="Brenner S."/>
        </authorList>
    </citation>
    <scope>NUCLEOTIDE SEQUENCE [LARGE SCALE GENOMIC DNA]</scope>
</reference>
<dbReference type="InterPro" id="IPR003591">
    <property type="entry name" value="Leu-rich_rpt_typical-subtyp"/>
</dbReference>
<dbReference type="InterPro" id="IPR013783">
    <property type="entry name" value="Ig-like_fold"/>
</dbReference>
<dbReference type="InterPro" id="IPR001611">
    <property type="entry name" value="Leu-rich_rpt"/>
</dbReference>
<dbReference type="Pfam" id="PF07679">
    <property type="entry name" value="I-set"/>
    <property type="match status" value="1"/>
</dbReference>
<dbReference type="SMART" id="SM00408">
    <property type="entry name" value="IGc2"/>
    <property type="match status" value="1"/>
</dbReference>
<dbReference type="InterPro" id="IPR013098">
    <property type="entry name" value="Ig_I-set"/>
</dbReference>
<keyword evidence="2" id="KW-0433">Leucine-rich repeat</keyword>
<keyword evidence="5" id="KW-0677">Repeat</keyword>
<evidence type="ECO:0000259" key="13">
    <source>
        <dbReference type="PROSITE" id="PS50853"/>
    </source>
</evidence>
<keyword evidence="8" id="KW-1015">Disulfide bond</keyword>
<evidence type="ECO:0000256" key="3">
    <source>
        <dbReference type="ARBA" id="ARBA00022692"/>
    </source>
</evidence>
<dbReference type="SUPFAM" id="SSF48726">
    <property type="entry name" value="Immunoglobulin"/>
    <property type="match status" value="1"/>
</dbReference>
<comment type="subcellular location">
    <subcellularLocation>
        <location evidence="1">Membrane</location>
        <topology evidence="1">Single-pass membrane protein</topology>
    </subcellularLocation>
</comment>
<dbReference type="SUPFAM" id="SSF52058">
    <property type="entry name" value="L domain-like"/>
    <property type="match status" value="1"/>
</dbReference>